<proteinExistence type="predicted"/>
<organism evidence="3 4">
    <name type="scientific">Sediminibacterium ginsengisoli</name>
    <dbReference type="NCBI Taxonomy" id="413434"/>
    <lineage>
        <taxon>Bacteria</taxon>
        <taxon>Pseudomonadati</taxon>
        <taxon>Bacteroidota</taxon>
        <taxon>Chitinophagia</taxon>
        <taxon>Chitinophagales</taxon>
        <taxon>Chitinophagaceae</taxon>
        <taxon>Sediminibacterium</taxon>
    </lineage>
</organism>
<evidence type="ECO:0000256" key="1">
    <source>
        <dbReference type="ARBA" id="ARBA00022729"/>
    </source>
</evidence>
<dbReference type="Gene3D" id="3.20.20.80">
    <property type="entry name" value="Glycosidases"/>
    <property type="match status" value="1"/>
</dbReference>
<dbReference type="InterPro" id="IPR052177">
    <property type="entry name" value="Divisome_Glycosyl_Hydrolase"/>
</dbReference>
<dbReference type="EMBL" id="FUWH01000001">
    <property type="protein sequence ID" value="SJZ33024.1"/>
    <property type="molecule type" value="Genomic_DNA"/>
</dbReference>
<keyword evidence="3" id="KW-0449">Lipoprotein</keyword>
<keyword evidence="4" id="KW-1185">Reference proteome</keyword>
<dbReference type="InterPro" id="IPR017853">
    <property type="entry name" value="GH"/>
</dbReference>
<evidence type="ECO:0000313" key="4">
    <source>
        <dbReference type="Proteomes" id="UP000190888"/>
    </source>
</evidence>
<dbReference type="InterPro" id="IPR003790">
    <property type="entry name" value="GHL10"/>
</dbReference>
<dbReference type="AlphaFoldDB" id="A0A1T4JSD9"/>
<evidence type="ECO:0000259" key="2">
    <source>
        <dbReference type="Pfam" id="PF02638"/>
    </source>
</evidence>
<dbReference type="PANTHER" id="PTHR43405:SF1">
    <property type="entry name" value="GLYCOSYL HYDROLASE DIGH"/>
    <property type="match status" value="1"/>
</dbReference>
<dbReference type="Proteomes" id="UP000190888">
    <property type="component" value="Unassembled WGS sequence"/>
</dbReference>
<dbReference type="PANTHER" id="PTHR43405">
    <property type="entry name" value="GLYCOSYL HYDROLASE DIGH"/>
    <property type="match status" value="1"/>
</dbReference>
<keyword evidence="1" id="KW-0732">Signal</keyword>
<accession>A0A1T4JSD9</accession>
<dbReference type="SUPFAM" id="SSF51445">
    <property type="entry name" value="(Trans)glycosidases"/>
    <property type="match status" value="1"/>
</dbReference>
<protein>
    <submittedName>
        <fullName evidence="3">Uncharacterized lipoprotein YddW, UPF0748 family</fullName>
    </submittedName>
</protein>
<evidence type="ECO:0000313" key="3">
    <source>
        <dbReference type="EMBL" id="SJZ33024.1"/>
    </source>
</evidence>
<dbReference type="Pfam" id="PF02638">
    <property type="entry name" value="GHL10"/>
    <property type="match status" value="1"/>
</dbReference>
<sequence>MYLSTATGISSTFQKPPHHIIYLCTMKRILTCSLLLLTTLLTTASFAQVSPAYEFRAVWVATVSNIDWPSRKNLSVEQQKLEFTRLLDMHQANGMNAVIVQVRPAADALYPSPYEPWSEFLTGRQGVAPAPYYDPLEFMIDETHKRGMEFHAWLNPYRAVFNMLTSSVAPNHLTKTKPEWFLVYGGKKYFNPGLPEVREHTVKVVKDLVTRYNIDGVHMDDYFYPYRIDGKEFPDQKTYAQYGRGLSKDDWRRSNCDSVIFELFTAIRSVKPKMRFGISPFGIWRNKSQDPMGSDTRGGQTNYDDLYADILLWLQKGWIDYVTPQLYWERGHKLADYDILLKWWNEHAYGKHLYIGHGIYRAGTNAAWRNPDEIPAEIRELRKYSTTQGSIYFNSKVFEKNPNGWNDSLRNNYYRHPALIPAMPWIDNAIPSQPLTEKLDNDQVKLVYKGEDKIRAFAIFTVAPGVEPKFTNAQLVQLIIADKTVTVDLNKVPDAKGMKIYAASVSPYNNISPFTELR</sequence>
<dbReference type="STRING" id="413434.SAMN04488132_101137"/>
<gene>
    <name evidence="3" type="ORF">SAMN04488132_101137</name>
</gene>
<reference evidence="3 4" key="1">
    <citation type="submission" date="2017-02" db="EMBL/GenBank/DDBJ databases">
        <authorList>
            <person name="Peterson S.W."/>
        </authorList>
    </citation>
    <scope>NUCLEOTIDE SEQUENCE [LARGE SCALE GENOMIC DNA]</scope>
    <source>
        <strain evidence="3 4">DSM 22335</strain>
    </source>
</reference>
<feature type="domain" description="Glycosyl hydrolase-like 10" evidence="2">
    <location>
        <begin position="54"/>
        <end position="362"/>
    </location>
</feature>
<name>A0A1T4JSD9_9BACT</name>